<reference evidence="4 5" key="1">
    <citation type="submission" date="2020-07" db="EMBL/GenBank/DDBJ databases">
        <title>Moheibacter lacus sp. nov., a member of the family Flavobacteriaceae isolated from freshwater lake sediment.</title>
        <authorList>
            <person name="Liu Y."/>
        </authorList>
    </citation>
    <scope>NUCLEOTIDE SEQUENCE [LARGE SCALE GENOMIC DNA]</scope>
    <source>
        <strain evidence="4 5">BDHS18</strain>
    </source>
</reference>
<dbReference type="PANTHER" id="PTHR31223">
    <property type="entry name" value="LOG FAMILY PROTEIN YJL055W"/>
    <property type="match status" value="1"/>
</dbReference>
<dbReference type="AlphaFoldDB" id="A0A838ZUG6"/>
<dbReference type="Proteomes" id="UP000552241">
    <property type="component" value="Unassembled WGS sequence"/>
</dbReference>
<gene>
    <name evidence="4" type="ORF">HU137_12735</name>
</gene>
<dbReference type="SUPFAM" id="SSF102405">
    <property type="entry name" value="MCP/YpsA-like"/>
    <property type="match status" value="1"/>
</dbReference>
<accession>A0A838ZUG6</accession>
<dbReference type="GO" id="GO:0008714">
    <property type="term" value="F:AMP nucleosidase activity"/>
    <property type="evidence" value="ECO:0007669"/>
    <property type="project" value="UniProtKB-EC"/>
</dbReference>
<dbReference type="PANTHER" id="PTHR31223:SF70">
    <property type="entry name" value="LOG FAMILY PROTEIN YJL055W"/>
    <property type="match status" value="1"/>
</dbReference>
<comment type="caution">
    <text evidence="4">The sequence shown here is derived from an EMBL/GenBank/DDBJ whole genome shotgun (WGS) entry which is preliminary data.</text>
</comment>
<dbReference type="RefSeq" id="WP_182044236.1">
    <property type="nucleotide sequence ID" value="NZ_JACDZE010000005.1"/>
</dbReference>
<dbReference type="EMBL" id="JACDZE010000005">
    <property type="protein sequence ID" value="MBA5630633.1"/>
    <property type="molecule type" value="Genomic_DNA"/>
</dbReference>
<dbReference type="EC" id="3.2.2.n1" evidence="3"/>
<keyword evidence="3" id="KW-0378">Hydrolase</keyword>
<comment type="catalytic activity">
    <reaction evidence="1">
        <text>AMP + H2O = D-ribose 5-phosphate + adenine</text>
        <dbReference type="Rhea" id="RHEA:20129"/>
        <dbReference type="ChEBI" id="CHEBI:15377"/>
        <dbReference type="ChEBI" id="CHEBI:16708"/>
        <dbReference type="ChEBI" id="CHEBI:78346"/>
        <dbReference type="ChEBI" id="CHEBI:456215"/>
        <dbReference type="EC" id="3.2.2.4"/>
    </reaction>
</comment>
<evidence type="ECO:0000256" key="3">
    <source>
        <dbReference type="RuleBase" id="RU363015"/>
    </source>
</evidence>
<keyword evidence="3" id="KW-0203">Cytokinin biosynthesis</keyword>
<keyword evidence="5" id="KW-1185">Reference proteome</keyword>
<dbReference type="NCBIfam" id="TIGR00730">
    <property type="entry name" value="Rossman fold protein, TIGR00730 family"/>
    <property type="match status" value="1"/>
</dbReference>
<dbReference type="Pfam" id="PF03641">
    <property type="entry name" value="Lysine_decarbox"/>
    <property type="match status" value="1"/>
</dbReference>
<dbReference type="GO" id="GO:0005829">
    <property type="term" value="C:cytosol"/>
    <property type="evidence" value="ECO:0007669"/>
    <property type="project" value="TreeGrafter"/>
</dbReference>
<dbReference type="Gene3D" id="3.40.50.450">
    <property type="match status" value="1"/>
</dbReference>
<sequence length="193" mass="21310">MKSICVYCASSLGNDPIYGETAFELGKTIAEHGIELIYGGAKVGLMGKVADGAISKNGKVIGIIPEFLQTKEIAHETLFELITVETMHERKALMQEKSDGFIALPGGFGTMEELFEILTWGQLDLHRKPIGILNVNGYYDALIQLVESMIAAGLLKDEYKKMLLVSDSIDDLLSQMNLYEVPFQTKWDGSKVM</sequence>
<dbReference type="InterPro" id="IPR031100">
    <property type="entry name" value="LOG_fam"/>
</dbReference>
<name>A0A838ZUG6_9FLAO</name>
<comment type="similarity">
    <text evidence="2 3">Belongs to the LOG family.</text>
</comment>
<dbReference type="InterPro" id="IPR005269">
    <property type="entry name" value="LOG"/>
</dbReference>
<organism evidence="4 5">
    <name type="scientific">Moheibacter lacus</name>
    <dbReference type="NCBI Taxonomy" id="2745851"/>
    <lineage>
        <taxon>Bacteria</taxon>
        <taxon>Pseudomonadati</taxon>
        <taxon>Bacteroidota</taxon>
        <taxon>Flavobacteriia</taxon>
        <taxon>Flavobacteriales</taxon>
        <taxon>Weeksellaceae</taxon>
        <taxon>Moheibacter</taxon>
    </lineage>
</organism>
<protein>
    <recommendedName>
        <fullName evidence="3">Cytokinin riboside 5'-monophosphate phosphoribohydrolase</fullName>
        <ecNumber evidence="3">3.2.2.n1</ecNumber>
    </recommendedName>
</protein>
<evidence type="ECO:0000313" key="5">
    <source>
        <dbReference type="Proteomes" id="UP000552241"/>
    </source>
</evidence>
<proteinExistence type="inferred from homology"/>
<evidence type="ECO:0000256" key="2">
    <source>
        <dbReference type="ARBA" id="ARBA00006763"/>
    </source>
</evidence>
<dbReference type="GO" id="GO:0009691">
    <property type="term" value="P:cytokinin biosynthetic process"/>
    <property type="evidence" value="ECO:0007669"/>
    <property type="project" value="UniProtKB-UniRule"/>
</dbReference>
<evidence type="ECO:0000313" key="4">
    <source>
        <dbReference type="EMBL" id="MBA5630633.1"/>
    </source>
</evidence>
<evidence type="ECO:0000256" key="1">
    <source>
        <dbReference type="ARBA" id="ARBA00000274"/>
    </source>
</evidence>